<proteinExistence type="predicted"/>
<dbReference type="Pfam" id="PF03644">
    <property type="entry name" value="Glyco_hydro_85"/>
    <property type="match status" value="1"/>
</dbReference>
<dbReference type="Proteomes" id="UP000053766">
    <property type="component" value="Unassembled WGS sequence"/>
</dbReference>
<dbReference type="AlphaFoldDB" id="A0A0D8Y736"/>
<keyword evidence="2" id="KW-0378">Hydrolase</keyword>
<evidence type="ECO:0000259" key="1">
    <source>
        <dbReference type="Pfam" id="PF03644"/>
    </source>
</evidence>
<dbReference type="PANTHER" id="PTHR13246">
    <property type="entry name" value="ENDO BETA N-ACETYLGLUCOSAMINIDASE"/>
    <property type="match status" value="1"/>
</dbReference>
<evidence type="ECO:0000313" key="2">
    <source>
        <dbReference type="EMBL" id="KJH52545.1"/>
    </source>
</evidence>
<protein>
    <submittedName>
        <fullName evidence="2">Glycosyl hydrolase family 85</fullName>
    </submittedName>
</protein>
<dbReference type="Gene3D" id="3.20.20.80">
    <property type="entry name" value="Glycosidases"/>
    <property type="match status" value="1"/>
</dbReference>
<organism evidence="2 3">
    <name type="scientific">Dictyocaulus viviparus</name>
    <name type="common">Bovine lungworm</name>
    <dbReference type="NCBI Taxonomy" id="29172"/>
    <lineage>
        <taxon>Eukaryota</taxon>
        <taxon>Metazoa</taxon>
        <taxon>Ecdysozoa</taxon>
        <taxon>Nematoda</taxon>
        <taxon>Chromadorea</taxon>
        <taxon>Rhabditida</taxon>
        <taxon>Rhabditina</taxon>
        <taxon>Rhabditomorpha</taxon>
        <taxon>Strongyloidea</taxon>
        <taxon>Metastrongylidae</taxon>
        <taxon>Dictyocaulus</taxon>
    </lineage>
</organism>
<keyword evidence="3" id="KW-1185">Reference proteome</keyword>
<dbReference type="InterPro" id="IPR032979">
    <property type="entry name" value="ENGase"/>
</dbReference>
<dbReference type="EMBL" id="KN716163">
    <property type="protein sequence ID" value="KJH52545.1"/>
    <property type="molecule type" value="Genomic_DNA"/>
</dbReference>
<dbReference type="GO" id="GO:0005829">
    <property type="term" value="C:cytosol"/>
    <property type="evidence" value="ECO:0007669"/>
    <property type="project" value="UniProtKB-SubCell"/>
</dbReference>
<name>A0A0D8Y736_DICVI</name>
<dbReference type="PANTHER" id="PTHR13246:SF1">
    <property type="entry name" value="CYTOSOLIC ENDO-BETA-N-ACETYLGLUCOSAMINIDASE"/>
    <property type="match status" value="1"/>
</dbReference>
<reference evidence="3" key="2">
    <citation type="journal article" date="2016" name="Sci. Rep.">
        <title>Dictyocaulus viviparus genome, variome and transcriptome elucidate lungworm biology and support future intervention.</title>
        <authorList>
            <person name="McNulty S.N."/>
            <person name="Strube C."/>
            <person name="Rosa B.A."/>
            <person name="Martin J.C."/>
            <person name="Tyagi R."/>
            <person name="Choi Y.J."/>
            <person name="Wang Q."/>
            <person name="Hallsworth Pepin K."/>
            <person name="Zhang X."/>
            <person name="Ozersky P."/>
            <person name="Wilson R.K."/>
            <person name="Sternberg P.W."/>
            <person name="Gasser R.B."/>
            <person name="Mitreva M."/>
        </authorList>
    </citation>
    <scope>NUCLEOTIDE SEQUENCE [LARGE SCALE GENOMIC DNA]</scope>
    <source>
        <strain evidence="3">HannoverDv2000</strain>
    </source>
</reference>
<dbReference type="GO" id="GO:0033925">
    <property type="term" value="F:mannosyl-glycoprotein endo-beta-N-acetylglucosaminidase activity"/>
    <property type="evidence" value="ECO:0007669"/>
    <property type="project" value="UniProtKB-EC"/>
</dbReference>
<evidence type="ECO:0000313" key="3">
    <source>
        <dbReference type="Proteomes" id="UP000053766"/>
    </source>
</evidence>
<sequence length="207" mass="23318">MRQAIGFSRVIWYDSVTVTGKLNWQNMLNTHNRGWFECCDGIYLNYNWTDEMLLRSADSGTLNKIFVGIDCFARGCVGGWDCYRSFAKANLMRMSIALFAPGWICEKFPNENPIEHGLRFWKKLALYTPARPILTLPVSTNFCTGFTFDNQGVVSHLTKITHIGCIPHIKRFSVNSMSVQPHFVGSLLGPTPTISGGLLLPKCSCIR</sequence>
<dbReference type="STRING" id="29172.A0A0D8Y736"/>
<accession>A0A0D8Y736</accession>
<dbReference type="OrthoDB" id="5840777at2759"/>
<feature type="domain" description="Cytosolic endo-beta-N-acetylglucosaminidase TIM barrel" evidence="1">
    <location>
        <begin position="7"/>
        <end position="146"/>
    </location>
</feature>
<reference evidence="2 3" key="1">
    <citation type="submission" date="2013-11" db="EMBL/GenBank/DDBJ databases">
        <title>Draft genome of the bovine lungworm Dictyocaulus viviparus.</title>
        <authorList>
            <person name="Mitreva M."/>
        </authorList>
    </citation>
    <scope>NUCLEOTIDE SEQUENCE [LARGE SCALE GENOMIC DNA]</scope>
    <source>
        <strain evidence="2 3">HannoverDv2000</strain>
    </source>
</reference>
<gene>
    <name evidence="2" type="ORF">DICVIV_01255</name>
</gene>
<dbReference type="InterPro" id="IPR005201">
    <property type="entry name" value="TIM_ENGase"/>
</dbReference>